<comment type="function">
    <text evidence="1">TFIIF is a general transcription initiation factor that binds to RNA polymerase II and helps to recruit it to the initiation complex in collaboration with TFIIB. It promotes transcription elongation.</text>
</comment>
<dbReference type="GO" id="GO:0032968">
    <property type="term" value="P:positive regulation of transcription elongation by RNA polymerase II"/>
    <property type="evidence" value="ECO:0007669"/>
    <property type="project" value="InterPro"/>
</dbReference>
<organism evidence="4">
    <name type="scientific">Soboliphyme baturini</name>
    <dbReference type="NCBI Taxonomy" id="241478"/>
    <lineage>
        <taxon>Eukaryota</taxon>
        <taxon>Metazoa</taxon>
        <taxon>Ecdysozoa</taxon>
        <taxon>Nematoda</taxon>
        <taxon>Enoplea</taxon>
        <taxon>Dorylaimia</taxon>
        <taxon>Dioctophymatida</taxon>
        <taxon>Dioctophymatoidea</taxon>
        <taxon>Soboliphymatidae</taxon>
        <taxon>Soboliphyme</taxon>
    </lineage>
</organism>
<keyword evidence="1" id="KW-0805">Transcription regulation</keyword>
<dbReference type="OrthoDB" id="76676at2759"/>
<reference evidence="2 3" key="2">
    <citation type="submission" date="2018-11" db="EMBL/GenBank/DDBJ databases">
        <authorList>
            <consortium name="Pathogen Informatics"/>
        </authorList>
    </citation>
    <scope>NUCLEOTIDE SEQUENCE [LARGE SCALE GENOMIC DNA]</scope>
</reference>
<reference evidence="4" key="1">
    <citation type="submission" date="2016-06" db="UniProtKB">
        <authorList>
            <consortium name="WormBaseParasite"/>
        </authorList>
    </citation>
    <scope>IDENTIFICATION</scope>
</reference>
<evidence type="ECO:0000313" key="2">
    <source>
        <dbReference type="EMBL" id="VDP22113.1"/>
    </source>
</evidence>
<comment type="subcellular location">
    <subcellularLocation>
        <location evidence="1">Nucleus</location>
    </subcellularLocation>
</comment>
<dbReference type="WBParaSite" id="SBAD_0000958001-mRNA-1">
    <property type="protein sequence ID" value="SBAD_0000958001-mRNA-1"/>
    <property type="gene ID" value="SBAD_0000958001"/>
</dbReference>
<dbReference type="GO" id="GO:0003677">
    <property type="term" value="F:DNA binding"/>
    <property type="evidence" value="ECO:0007669"/>
    <property type="project" value="UniProtKB-KW"/>
</dbReference>
<keyword evidence="1" id="KW-0238">DNA-binding</keyword>
<dbReference type="InterPro" id="IPR036388">
    <property type="entry name" value="WH-like_DNA-bd_sf"/>
</dbReference>
<dbReference type="AlphaFoldDB" id="A0A183J051"/>
<proteinExistence type="inferred from homology"/>
<keyword evidence="3" id="KW-1185">Reference proteome</keyword>
<gene>
    <name evidence="2" type="ORF">SBAD_LOCUS9249</name>
</gene>
<evidence type="ECO:0000256" key="1">
    <source>
        <dbReference type="RuleBase" id="RU366044"/>
    </source>
</evidence>
<dbReference type="GO" id="GO:0006367">
    <property type="term" value="P:transcription initiation at RNA polymerase II promoter"/>
    <property type="evidence" value="ECO:0007669"/>
    <property type="project" value="InterPro"/>
</dbReference>
<dbReference type="GO" id="GO:0005634">
    <property type="term" value="C:nucleus"/>
    <property type="evidence" value="ECO:0007669"/>
    <property type="project" value="UniProtKB-SubCell"/>
</dbReference>
<evidence type="ECO:0000313" key="3">
    <source>
        <dbReference type="Proteomes" id="UP000270296"/>
    </source>
</evidence>
<keyword evidence="1" id="KW-0804">Transcription</keyword>
<dbReference type="Proteomes" id="UP000270296">
    <property type="component" value="Unassembled WGS sequence"/>
</dbReference>
<dbReference type="Gene3D" id="1.10.10.10">
    <property type="entry name" value="Winged helix-like DNA-binding domain superfamily/Winged helix DNA-binding domain"/>
    <property type="match status" value="1"/>
</dbReference>
<sequence>MCYNCMTISTSSVQNGDEKSSRLIDEEEVRRLLERRPLSTTELVAKFKPRCVGMKKNEIVQRLADILKRLKPEQSRRNSVLYFSLVKK</sequence>
<accession>A0A183J051</accession>
<dbReference type="EMBL" id="UZAM01012493">
    <property type="protein sequence ID" value="VDP22113.1"/>
    <property type="molecule type" value="Genomic_DNA"/>
</dbReference>
<name>A0A183J051_9BILA</name>
<evidence type="ECO:0000313" key="4">
    <source>
        <dbReference type="WBParaSite" id="SBAD_0000958001-mRNA-1"/>
    </source>
</evidence>
<dbReference type="SUPFAM" id="SSF46785">
    <property type="entry name" value="Winged helix' DNA-binding domain"/>
    <property type="match status" value="1"/>
</dbReference>
<dbReference type="InterPro" id="IPR008851">
    <property type="entry name" value="TFIIF-alpha"/>
</dbReference>
<comment type="similarity">
    <text evidence="1">Belongs to the TFIIF alpha subunit family.</text>
</comment>
<protein>
    <recommendedName>
        <fullName evidence="1">Transcription initiation factor IIF subunit alpha</fullName>
    </recommendedName>
</protein>
<dbReference type="Pfam" id="PF05793">
    <property type="entry name" value="TFIIF_alpha"/>
    <property type="match status" value="1"/>
</dbReference>
<keyword evidence="1" id="KW-0539">Nucleus</keyword>
<dbReference type="InterPro" id="IPR036390">
    <property type="entry name" value="WH_DNA-bd_sf"/>
</dbReference>